<feature type="non-terminal residue" evidence="1">
    <location>
        <position position="1"/>
    </location>
</feature>
<gene>
    <name evidence="1" type="ORF">SPELUC_LOCUS13318</name>
</gene>
<keyword evidence="2" id="KW-1185">Reference proteome</keyword>
<dbReference type="Proteomes" id="UP000789366">
    <property type="component" value="Unassembled WGS sequence"/>
</dbReference>
<protein>
    <submittedName>
        <fullName evidence="1">7763_t:CDS:1</fullName>
    </submittedName>
</protein>
<comment type="caution">
    <text evidence="1">The sequence shown here is derived from an EMBL/GenBank/DDBJ whole genome shotgun (WGS) entry which is preliminary data.</text>
</comment>
<accession>A0ACA9Q1P5</accession>
<sequence>NERKGCVEESSASPSQDLIHRRKKMGLGQSTNVIIARSQDLTHRHKKMGLGQLLNTP</sequence>
<evidence type="ECO:0000313" key="2">
    <source>
        <dbReference type="Proteomes" id="UP000789366"/>
    </source>
</evidence>
<reference evidence="1" key="1">
    <citation type="submission" date="2021-06" db="EMBL/GenBank/DDBJ databases">
        <authorList>
            <person name="Kallberg Y."/>
            <person name="Tangrot J."/>
            <person name="Rosling A."/>
        </authorList>
    </citation>
    <scope>NUCLEOTIDE SEQUENCE</scope>
    <source>
        <strain evidence="1">28 12/20/2015</strain>
    </source>
</reference>
<organism evidence="1 2">
    <name type="scientific">Cetraspora pellucida</name>
    <dbReference type="NCBI Taxonomy" id="1433469"/>
    <lineage>
        <taxon>Eukaryota</taxon>
        <taxon>Fungi</taxon>
        <taxon>Fungi incertae sedis</taxon>
        <taxon>Mucoromycota</taxon>
        <taxon>Glomeromycotina</taxon>
        <taxon>Glomeromycetes</taxon>
        <taxon>Diversisporales</taxon>
        <taxon>Gigasporaceae</taxon>
        <taxon>Cetraspora</taxon>
    </lineage>
</organism>
<dbReference type="EMBL" id="CAJVPW010034602">
    <property type="protein sequence ID" value="CAG8733955.1"/>
    <property type="molecule type" value="Genomic_DNA"/>
</dbReference>
<name>A0ACA9Q1P5_9GLOM</name>
<evidence type="ECO:0000313" key="1">
    <source>
        <dbReference type="EMBL" id="CAG8733955.1"/>
    </source>
</evidence>
<proteinExistence type="predicted"/>